<dbReference type="EMBL" id="CM002923">
    <property type="protein sequence ID" value="KGN61321.1"/>
    <property type="molecule type" value="Genomic_DNA"/>
</dbReference>
<gene>
    <name evidence="1" type="ORF">Csa_2G081200</name>
</gene>
<accession>A0A0A0LMW9</accession>
<dbReference type="Proteomes" id="UP000029981">
    <property type="component" value="Chromosome 2"/>
</dbReference>
<sequence>MDYLEDKGVSGGCEELEQLVLGGLSYYVGIEAVGMQQDFIGVLSPNFPFCPSCTYVHKASLQMLGSLLSWWVDSFSFDMVFLFSSFSNSSATPSTTFVSHSLPLVLLPRTRIPFVDLAGILVVNPVKSTLGEEEYDEEHGRRAFWNGSILEIN</sequence>
<proteinExistence type="predicted"/>
<name>A0A0A0LMW9_CUCSA</name>
<evidence type="ECO:0000313" key="2">
    <source>
        <dbReference type="Proteomes" id="UP000029981"/>
    </source>
</evidence>
<dbReference type="AlphaFoldDB" id="A0A0A0LMW9"/>
<keyword evidence="2" id="KW-1185">Reference proteome</keyword>
<protein>
    <submittedName>
        <fullName evidence="1">Uncharacterized protein</fullName>
    </submittedName>
</protein>
<evidence type="ECO:0000313" key="1">
    <source>
        <dbReference type="EMBL" id="KGN61321.1"/>
    </source>
</evidence>
<reference evidence="1 2" key="3">
    <citation type="journal article" date="2010" name="BMC Genomics">
        <title>Transcriptome sequencing and comparative analysis of cucumber flowers with different sex types.</title>
        <authorList>
            <person name="Guo S."/>
            <person name="Zheng Y."/>
            <person name="Joung J.G."/>
            <person name="Liu S."/>
            <person name="Zhang Z."/>
            <person name="Crasta O.R."/>
            <person name="Sobral B.W."/>
            <person name="Xu Y."/>
            <person name="Huang S."/>
            <person name="Fei Z."/>
        </authorList>
    </citation>
    <scope>NUCLEOTIDE SEQUENCE [LARGE SCALE GENOMIC DNA]</scope>
    <source>
        <strain evidence="2">cv. 9930</strain>
    </source>
</reference>
<organism evidence="1 2">
    <name type="scientific">Cucumis sativus</name>
    <name type="common">Cucumber</name>
    <dbReference type="NCBI Taxonomy" id="3659"/>
    <lineage>
        <taxon>Eukaryota</taxon>
        <taxon>Viridiplantae</taxon>
        <taxon>Streptophyta</taxon>
        <taxon>Embryophyta</taxon>
        <taxon>Tracheophyta</taxon>
        <taxon>Spermatophyta</taxon>
        <taxon>Magnoliopsida</taxon>
        <taxon>eudicotyledons</taxon>
        <taxon>Gunneridae</taxon>
        <taxon>Pentapetalae</taxon>
        <taxon>rosids</taxon>
        <taxon>fabids</taxon>
        <taxon>Cucurbitales</taxon>
        <taxon>Cucurbitaceae</taxon>
        <taxon>Benincaseae</taxon>
        <taxon>Cucumis</taxon>
    </lineage>
</organism>
<reference evidence="1 2" key="1">
    <citation type="journal article" date="2009" name="Nat. Genet.">
        <title>The genome of the cucumber, Cucumis sativus L.</title>
        <authorList>
            <person name="Huang S."/>
            <person name="Li R."/>
            <person name="Zhang Z."/>
            <person name="Li L."/>
            <person name="Gu X."/>
            <person name="Fan W."/>
            <person name="Lucas W.J."/>
            <person name="Wang X."/>
            <person name="Xie B."/>
            <person name="Ni P."/>
            <person name="Ren Y."/>
            <person name="Zhu H."/>
            <person name="Li J."/>
            <person name="Lin K."/>
            <person name="Jin W."/>
            <person name="Fei Z."/>
            <person name="Li G."/>
            <person name="Staub J."/>
            <person name="Kilian A."/>
            <person name="van der Vossen E.A."/>
            <person name="Wu Y."/>
            <person name="Guo J."/>
            <person name="He J."/>
            <person name="Jia Z."/>
            <person name="Ren Y."/>
            <person name="Tian G."/>
            <person name="Lu Y."/>
            <person name="Ruan J."/>
            <person name="Qian W."/>
            <person name="Wang M."/>
            <person name="Huang Q."/>
            <person name="Li B."/>
            <person name="Xuan Z."/>
            <person name="Cao J."/>
            <person name="Asan"/>
            <person name="Wu Z."/>
            <person name="Zhang J."/>
            <person name="Cai Q."/>
            <person name="Bai Y."/>
            <person name="Zhao B."/>
            <person name="Han Y."/>
            <person name="Li Y."/>
            <person name="Li X."/>
            <person name="Wang S."/>
            <person name="Shi Q."/>
            <person name="Liu S."/>
            <person name="Cho W.K."/>
            <person name="Kim J.Y."/>
            <person name="Xu Y."/>
            <person name="Heller-Uszynska K."/>
            <person name="Miao H."/>
            <person name="Cheng Z."/>
            <person name="Zhang S."/>
            <person name="Wu J."/>
            <person name="Yang Y."/>
            <person name="Kang H."/>
            <person name="Li M."/>
            <person name="Liang H."/>
            <person name="Ren X."/>
            <person name="Shi Z."/>
            <person name="Wen M."/>
            <person name="Jian M."/>
            <person name="Yang H."/>
            <person name="Zhang G."/>
            <person name="Yang Z."/>
            <person name="Chen R."/>
            <person name="Liu S."/>
            <person name="Li J."/>
            <person name="Ma L."/>
            <person name="Liu H."/>
            <person name="Zhou Y."/>
            <person name="Zhao J."/>
            <person name="Fang X."/>
            <person name="Li G."/>
            <person name="Fang L."/>
            <person name="Li Y."/>
            <person name="Liu D."/>
            <person name="Zheng H."/>
            <person name="Zhang Y."/>
            <person name="Qin N."/>
            <person name="Li Z."/>
            <person name="Yang G."/>
            <person name="Yang S."/>
            <person name="Bolund L."/>
            <person name="Kristiansen K."/>
            <person name="Zheng H."/>
            <person name="Li S."/>
            <person name="Zhang X."/>
            <person name="Yang H."/>
            <person name="Wang J."/>
            <person name="Sun R."/>
            <person name="Zhang B."/>
            <person name="Jiang S."/>
            <person name="Wang J."/>
            <person name="Du Y."/>
            <person name="Li S."/>
        </authorList>
    </citation>
    <scope>NUCLEOTIDE SEQUENCE [LARGE SCALE GENOMIC DNA]</scope>
    <source>
        <strain evidence="2">cv. 9930</strain>
    </source>
</reference>
<reference evidence="1 2" key="2">
    <citation type="journal article" date="2009" name="PLoS ONE">
        <title>An integrated genetic and cytogenetic map of the cucumber genome.</title>
        <authorList>
            <person name="Ren Y."/>
            <person name="Zhang Z."/>
            <person name="Liu J."/>
            <person name="Staub J.E."/>
            <person name="Han Y."/>
            <person name="Cheng Z."/>
            <person name="Li X."/>
            <person name="Lu J."/>
            <person name="Miao H."/>
            <person name="Kang H."/>
            <person name="Xie B."/>
            <person name="Gu X."/>
            <person name="Wang X."/>
            <person name="Du Y."/>
            <person name="Jin W."/>
            <person name="Huang S."/>
        </authorList>
    </citation>
    <scope>NUCLEOTIDE SEQUENCE [LARGE SCALE GENOMIC DNA]</scope>
    <source>
        <strain evidence="2">cv. 9930</strain>
    </source>
</reference>
<dbReference type="Gramene" id="KGN61321">
    <property type="protein sequence ID" value="KGN61321"/>
    <property type="gene ID" value="Csa_2G081200"/>
</dbReference>
<reference evidence="1 2" key="4">
    <citation type="journal article" date="2011" name="BMC Genomics">
        <title>RNA-Seq improves annotation of protein-coding genes in the cucumber genome.</title>
        <authorList>
            <person name="Li Z."/>
            <person name="Zhang Z."/>
            <person name="Yan P."/>
            <person name="Huang S."/>
            <person name="Fei Z."/>
            <person name="Lin K."/>
        </authorList>
    </citation>
    <scope>NUCLEOTIDE SEQUENCE [LARGE SCALE GENOMIC DNA]</scope>
    <source>
        <strain evidence="2">cv. 9930</strain>
    </source>
</reference>